<keyword evidence="1" id="KW-0028">Amino-acid biosynthesis</keyword>
<dbReference type="PANTHER" id="PTHR45937:SF1">
    <property type="entry name" value="ASPARAGINE SYNTHETASE DOMAIN-CONTAINING PROTEIN 1"/>
    <property type="match status" value="1"/>
</dbReference>
<feature type="domain" description="Glutamine amidotransferase type-2" evidence="4">
    <location>
        <begin position="2"/>
        <end position="238"/>
    </location>
</feature>
<keyword evidence="6" id="KW-1185">Reference proteome</keyword>
<dbReference type="OrthoDB" id="10252281at2759"/>
<dbReference type="CDD" id="cd01991">
    <property type="entry name" value="Asn_synthase_B_C"/>
    <property type="match status" value="1"/>
</dbReference>
<reference evidence="5" key="2">
    <citation type="submission" date="2020-05" db="EMBL/GenBank/DDBJ databases">
        <authorList>
            <person name="Kim H.-S."/>
            <person name="Proctor R.H."/>
            <person name="Brown D.W."/>
        </authorList>
    </citation>
    <scope>NUCLEOTIDE SEQUENCE</scope>
    <source>
        <strain evidence="5">NRRL 22465</strain>
    </source>
</reference>
<reference evidence="5" key="1">
    <citation type="journal article" date="2020" name="BMC Genomics">
        <title>Correction to: Identification and distribution of gene clusters required for synthesis of sphingolipid metabolism inhibitors in diverse species of the filamentous fungus Fusarium.</title>
        <authorList>
            <person name="Kim H.S."/>
            <person name="Lohmar J.M."/>
            <person name="Busman M."/>
            <person name="Brown D.W."/>
            <person name="Naumann T.A."/>
            <person name="Divon H.H."/>
            <person name="Lysoe E."/>
            <person name="Uhlig S."/>
            <person name="Proctor R.H."/>
        </authorList>
    </citation>
    <scope>NUCLEOTIDE SEQUENCE</scope>
    <source>
        <strain evidence="5">NRRL 22465</strain>
    </source>
</reference>
<dbReference type="Gene3D" id="3.60.20.10">
    <property type="entry name" value="Glutamine Phosphoribosylpyrophosphate, subunit 1, domain 1"/>
    <property type="match status" value="1"/>
</dbReference>
<dbReference type="GO" id="GO:0006529">
    <property type="term" value="P:asparagine biosynthetic process"/>
    <property type="evidence" value="ECO:0007669"/>
    <property type="project" value="UniProtKB-KW"/>
</dbReference>
<dbReference type="SUPFAM" id="SSF56235">
    <property type="entry name" value="N-terminal nucleophile aminohydrolases (Ntn hydrolases)"/>
    <property type="match status" value="1"/>
</dbReference>
<gene>
    <name evidence="5" type="ORF">FZEAL_1295</name>
</gene>
<evidence type="ECO:0000256" key="2">
    <source>
        <dbReference type="ARBA" id="ARBA00022888"/>
    </source>
</evidence>
<evidence type="ECO:0000256" key="1">
    <source>
        <dbReference type="ARBA" id="ARBA00022605"/>
    </source>
</evidence>
<dbReference type="SUPFAM" id="SSF52402">
    <property type="entry name" value="Adenine nucleotide alpha hydrolases-like"/>
    <property type="match status" value="1"/>
</dbReference>
<comment type="caution">
    <text evidence="5">The sequence shown here is derived from an EMBL/GenBank/DDBJ whole genome shotgun (WGS) entry which is preliminary data.</text>
</comment>
<dbReference type="PANTHER" id="PTHR45937">
    <property type="entry name" value="ASPARAGINE SYNTHETASE DOMAIN-CONTAINING PROTEIN 1"/>
    <property type="match status" value="1"/>
</dbReference>
<dbReference type="InterPro" id="IPR014729">
    <property type="entry name" value="Rossmann-like_a/b/a_fold"/>
</dbReference>
<dbReference type="Gene3D" id="3.40.50.620">
    <property type="entry name" value="HUPs"/>
    <property type="match status" value="1"/>
</dbReference>
<evidence type="ECO:0000313" key="6">
    <source>
        <dbReference type="Proteomes" id="UP000635477"/>
    </source>
</evidence>
<evidence type="ECO:0000259" key="4">
    <source>
        <dbReference type="PROSITE" id="PS51278"/>
    </source>
</evidence>
<dbReference type="PROSITE" id="PS51278">
    <property type="entry name" value="GATASE_TYPE_2"/>
    <property type="match status" value="1"/>
</dbReference>
<dbReference type="GO" id="GO:0004066">
    <property type="term" value="F:asparagine synthase (glutamine-hydrolyzing) activity"/>
    <property type="evidence" value="ECO:0007669"/>
    <property type="project" value="InterPro"/>
</dbReference>
<dbReference type="InterPro" id="IPR029055">
    <property type="entry name" value="Ntn_hydrolases_N"/>
</dbReference>
<keyword evidence="3" id="KW-0315">Glutamine amidotransferase</keyword>
<dbReference type="Pfam" id="PF13537">
    <property type="entry name" value="GATase_7"/>
    <property type="match status" value="1"/>
</dbReference>
<organism evidence="5 6">
    <name type="scientific">Fusarium zealandicum</name>
    <dbReference type="NCBI Taxonomy" id="1053134"/>
    <lineage>
        <taxon>Eukaryota</taxon>
        <taxon>Fungi</taxon>
        <taxon>Dikarya</taxon>
        <taxon>Ascomycota</taxon>
        <taxon>Pezizomycotina</taxon>
        <taxon>Sordariomycetes</taxon>
        <taxon>Hypocreomycetidae</taxon>
        <taxon>Hypocreales</taxon>
        <taxon>Nectriaceae</taxon>
        <taxon>Fusarium</taxon>
        <taxon>Fusarium staphyleae species complex</taxon>
    </lineage>
</organism>
<dbReference type="Proteomes" id="UP000635477">
    <property type="component" value="Unassembled WGS sequence"/>
</dbReference>
<dbReference type="Pfam" id="PF00733">
    <property type="entry name" value="Asn_synthase"/>
    <property type="match status" value="1"/>
</dbReference>
<sequence length="548" mass="59852">MCGIHAAISQSPDYRLSPDLERRLANRGPDHTGTVQAHLDDGRLDQAGLFLTFTSTVLSLRGDHVAKQPLIDPASGSVLCWNGEAWGIRGSPVQGNDGEAVLALLAEASRSAADGDQVLDGLRDIEGPFAFIYFDKPAKRLYYGRDRLGRRSLLYKAGLPFTLSSIAETPVEGWAEVEADGCYTLDLGGGDCASELVPVRHDWTPDKSLVSSIGVFNSDIPQQATRLTPDSSSVRGLHSLIVESLRLRVLDVPLPPKASPTDARVAVLFSGGLDCTVLARLSHDIIPQDRCIDLINVAFENPRIAAQFPKCSRTELYEKCPDRLTGRKAFAELSRVCPGRTWRFVTVNVPYAENIEHRADIIRLIHPHNTEMDLSIASALYFASRGQGLGETVAESQPLSYSTTARVVLSGLGADELFGGYSRHGAAYTSSGYPGLVEALKLDVGRLGKRNLGRDDRVMSHWGREVRFPFLDERFVQWAIASPVWEKCDFENPGGEGLLDPEKRVLRLLAQALGMSSVSREKKRAIQFGARTAKMESGKVKGTTLLSV</sequence>
<dbReference type="CDD" id="cd03766">
    <property type="entry name" value="Gn_AT_II_novel"/>
    <property type="match status" value="1"/>
</dbReference>
<dbReference type="EMBL" id="JABEYC010000072">
    <property type="protein sequence ID" value="KAF4983257.1"/>
    <property type="molecule type" value="Genomic_DNA"/>
</dbReference>
<accession>A0A8H4UTQ9</accession>
<keyword evidence="2" id="KW-0061">Asparagine biosynthesis</keyword>
<name>A0A8H4UTQ9_9HYPO</name>
<dbReference type="InterPro" id="IPR001962">
    <property type="entry name" value="Asn_synthase"/>
</dbReference>
<evidence type="ECO:0000256" key="3">
    <source>
        <dbReference type="ARBA" id="ARBA00022962"/>
    </source>
</evidence>
<evidence type="ECO:0000313" key="5">
    <source>
        <dbReference type="EMBL" id="KAF4983257.1"/>
    </source>
</evidence>
<dbReference type="InterPro" id="IPR051857">
    <property type="entry name" value="Asn_synthetase_domain"/>
</dbReference>
<dbReference type="AlphaFoldDB" id="A0A8H4UTQ9"/>
<protein>
    <recommendedName>
        <fullName evidence="4">Glutamine amidotransferase type-2 domain-containing protein</fullName>
    </recommendedName>
</protein>
<dbReference type="InterPro" id="IPR017932">
    <property type="entry name" value="GATase_2_dom"/>
</dbReference>
<proteinExistence type="predicted"/>